<evidence type="ECO:0008006" key="4">
    <source>
        <dbReference type="Google" id="ProtNLM"/>
    </source>
</evidence>
<proteinExistence type="predicted"/>
<sequence length="273" mass="29584">MCRLLKSALVCATFLTSPSWAAAAEPANTSDQWQFAVTPYLWLPSVSGTLRFTLPESGTNDASTGPYNYLENLKFLAMLQGEARKGDWSLFADTIYLSFGRHGTSVKSAGSGALARESLRSGETSLKAGLVQLGGGHTIARLPHASIDAIAGMRYLGVSGSLDASLDTSLGGRGPGFHPQLHVSQRKDIFNGFIGMRGRVSLTDDARWYVPFYLDVGTGTSNLTWQAMTGIGYAMKWGDVNLSYRYLEFRGSGDDFVQRLRLNGPALSATFRF</sequence>
<evidence type="ECO:0000313" key="3">
    <source>
        <dbReference type="Proteomes" id="UP000027466"/>
    </source>
</evidence>
<dbReference type="EMBL" id="JFHC01000065">
    <property type="protein sequence ID" value="KDR39147.1"/>
    <property type="molecule type" value="Genomic_DNA"/>
</dbReference>
<reference evidence="2 3" key="1">
    <citation type="submission" date="2014-03" db="EMBL/GenBank/DDBJ databases">
        <title>Draft Genome Sequences of Four Burkholderia Strains.</title>
        <authorList>
            <person name="Liu X.Y."/>
            <person name="Li C.X."/>
            <person name="Xu J.H."/>
        </authorList>
    </citation>
    <scope>NUCLEOTIDE SEQUENCE [LARGE SCALE GENOMIC DNA]</scope>
    <source>
        <strain evidence="2 3">DSM 50014</strain>
    </source>
</reference>
<dbReference type="RefSeq" id="WP_051672876.1">
    <property type="nucleotide sequence ID" value="NZ_CADFFX010000001.1"/>
</dbReference>
<keyword evidence="1" id="KW-0732">Signal</keyword>
<keyword evidence="3" id="KW-1185">Reference proteome</keyword>
<evidence type="ECO:0000313" key="2">
    <source>
        <dbReference type="EMBL" id="KDR39147.1"/>
    </source>
</evidence>
<dbReference type="AlphaFoldDB" id="A0A069PFA4"/>
<feature type="chain" id="PRO_5007372063" description="Outer membrane protein beta-barrel domain-containing protein" evidence="1">
    <location>
        <begin position="24"/>
        <end position="273"/>
    </location>
</feature>
<comment type="caution">
    <text evidence="2">The sequence shown here is derived from an EMBL/GenBank/DDBJ whole genome shotgun (WGS) entry which is preliminary data.</text>
</comment>
<gene>
    <name evidence="2" type="ORF">BG61_34555</name>
</gene>
<accession>A0A069PFA4</accession>
<feature type="signal peptide" evidence="1">
    <location>
        <begin position="1"/>
        <end position="23"/>
    </location>
</feature>
<protein>
    <recommendedName>
        <fullName evidence="4">Outer membrane protein beta-barrel domain-containing protein</fullName>
    </recommendedName>
</protein>
<evidence type="ECO:0000256" key="1">
    <source>
        <dbReference type="SAM" id="SignalP"/>
    </source>
</evidence>
<dbReference type="Proteomes" id="UP000027466">
    <property type="component" value="Unassembled WGS sequence"/>
</dbReference>
<organism evidence="2 3">
    <name type="scientific">Caballeronia glathei</name>
    <dbReference type="NCBI Taxonomy" id="60547"/>
    <lineage>
        <taxon>Bacteria</taxon>
        <taxon>Pseudomonadati</taxon>
        <taxon>Pseudomonadota</taxon>
        <taxon>Betaproteobacteria</taxon>
        <taxon>Burkholderiales</taxon>
        <taxon>Burkholderiaceae</taxon>
        <taxon>Caballeronia</taxon>
    </lineage>
</organism>
<name>A0A069PFA4_9BURK</name>
<dbReference type="STRING" id="60547.GCA_000751215_02340"/>